<dbReference type="AlphaFoldDB" id="A0A0J7YPI4"/>
<dbReference type="InterPro" id="IPR029044">
    <property type="entry name" value="Nucleotide-diphossugar_trans"/>
</dbReference>
<gene>
    <name evidence="1" type="ORF">BVRB_035980</name>
</gene>
<dbReference type="Proteomes" id="UP000035740">
    <property type="component" value="Unassembled WGS sequence"/>
</dbReference>
<keyword evidence="2" id="KW-1185">Reference proteome</keyword>
<evidence type="ECO:0000313" key="1">
    <source>
        <dbReference type="EMBL" id="KMS65439.1"/>
    </source>
</evidence>
<evidence type="ECO:0000313" key="2">
    <source>
        <dbReference type="Proteomes" id="UP000035740"/>
    </source>
</evidence>
<dbReference type="EMBL" id="KQ108634">
    <property type="protein sequence ID" value="KMS65439.1"/>
    <property type="molecule type" value="Genomic_DNA"/>
</dbReference>
<organism evidence="1 2">
    <name type="scientific">Beta vulgaris subsp. vulgaris</name>
    <name type="common">Beet</name>
    <dbReference type="NCBI Taxonomy" id="3555"/>
    <lineage>
        <taxon>Eukaryota</taxon>
        <taxon>Viridiplantae</taxon>
        <taxon>Streptophyta</taxon>
        <taxon>Embryophyta</taxon>
        <taxon>Tracheophyta</taxon>
        <taxon>Spermatophyta</taxon>
        <taxon>Magnoliopsida</taxon>
        <taxon>eudicotyledons</taxon>
        <taxon>Gunneridae</taxon>
        <taxon>Pentapetalae</taxon>
        <taxon>Caryophyllales</taxon>
        <taxon>Chenopodiaceae</taxon>
        <taxon>Betoideae</taxon>
        <taxon>Beta</taxon>
    </lineage>
</organism>
<feature type="non-terminal residue" evidence="1">
    <location>
        <position position="1"/>
    </location>
</feature>
<dbReference type="Gene3D" id="3.90.550.10">
    <property type="entry name" value="Spore Coat Polysaccharide Biosynthesis Protein SpsA, Chain A"/>
    <property type="match status" value="1"/>
</dbReference>
<name>A0A0J7YPI4_BETVV</name>
<reference evidence="1 2" key="1">
    <citation type="journal article" date="2014" name="Nature">
        <title>The genome of the recently domesticated crop plant sugar beet (Beta vulgaris).</title>
        <authorList>
            <person name="Dohm J.C."/>
            <person name="Minoche A.E."/>
            <person name="Holtgrawe D."/>
            <person name="Capella-Gutierrez S."/>
            <person name="Zakrzewski F."/>
            <person name="Tafer H."/>
            <person name="Rupp O."/>
            <person name="Sorensen T.R."/>
            <person name="Stracke R."/>
            <person name="Reinhardt R."/>
            <person name="Goesmann A."/>
            <person name="Kraft T."/>
            <person name="Schulz B."/>
            <person name="Stadler P.F."/>
            <person name="Schmidt T."/>
            <person name="Gabaldon T."/>
            <person name="Lehrach H."/>
            <person name="Weisshaar B."/>
            <person name="Himmelbauer H."/>
        </authorList>
    </citation>
    <scope>NUCLEOTIDE SEQUENCE [LARGE SCALE GENOMIC DNA]</scope>
    <source>
        <tissue evidence="1">Taproot</tissue>
    </source>
</reference>
<protein>
    <submittedName>
        <fullName evidence="1">Uncharacterized protein</fullName>
    </submittedName>
</protein>
<dbReference type="Gramene" id="KMS65439">
    <property type="protein sequence ID" value="KMS65439"/>
    <property type="gene ID" value="BVRB_035980"/>
</dbReference>
<sequence length="119" mass="13959">DDLYFRLSSAFGNVDKLDPNIGQYRALAHRRVQELDTTPLFFYNRRYLDYVLAHPSATKAEGLNTIKYQVVQVTKSELGFTKYTVRLDLDWMPTSLDQVPEVDPWMTYRSPAMMERWSS</sequence>
<accession>A0A0J7YPI4</accession>
<proteinExistence type="predicted"/>